<keyword evidence="2" id="KW-0378">Hydrolase</keyword>
<evidence type="ECO:0000259" key="1">
    <source>
        <dbReference type="Pfam" id="PF00561"/>
    </source>
</evidence>
<dbReference type="GO" id="GO:0016020">
    <property type="term" value="C:membrane"/>
    <property type="evidence" value="ECO:0007669"/>
    <property type="project" value="TreeGrafter"/>
</dbReference>
<dbReference type="EMBL" id="MUMY01000001">
    <property type="protein sequence ID" value="ONM50776.1"/>
    <property type="molecule type" value="Genomic_DNA"/>
</dbReference>
<protein>
    <submittedName>
        <fullName evidence="2">Hydrolase</fullName>
    </submittedName>
</protein>
<dbReference type="InterPro" id="IPR029058">
    <property type="entry name" value="AB_hydrolase_fold"/>
</dbReference>
<dbReference type="PRINTS" id="PR00111">
    <property type="entry name" value="ABHYDROLASE"/>
</dbReference>
<dbReference type="AlphaFoldDB" id="A0A1W0B4L7"/>
<dbReference type="PANTHER" id="PTHR43798">
    <property type="entry name" value="MONOACYLGLYCEROL LIPASE"/>
    <property type="match status" value="1"/>
</dbReference>
<dbReference type="SUPFAM" id="SSF53474">
    <property type="entry name" value="alpha/beta-Hydrolases"/>
    <property type="match status" value="1"/>
</dbReference>
<dbReference type="InterPro" id="IPR000073">
    <property type="entry name" value="AB_hydrolase_1"/>
</dbReference>
<accession>A0A1W0B4L7</accession>
<dbReference type="Pfam" id="PF00561">
    <property type="entry name" value="Abhydrolase_1"/>
    <property type="match status" value="1"/>
</dbReference>
<dbReference type="OrthoDB" id="334507at2"/>
<dbReference type="STRING" id="1538463.B0T36_00690"/>
<dbReference type="RefSeq" id="WP_077114756.1">
    <property type="nucleotide sequence ID" value="NZ_LOKT01000001.1"/>
</dbReference>
<name>A0A1W0B4L7_9NOCA</name>
<comment type="caution">
    <text evidence="2">The sequence shown here is derived from an EMBL/GenBank/DDBJ whole genome shotgun (WGS) entry which is preliminary data.</text>
</comment>
<evidence type="ECO:0000313" key="2">
    <source>
        <dbReference type="EMBL" id="ONM50776.1"/>
    </source>
</evidence>
<dbReference type="PANTHER" id="PTHR43798:SF33">
    <property type="entry name" value="HYDROLASE, PUTATIVE (AFU_ORTHOLOGUE AFUA_2G14860)-RELATED"/>
    <property type="match status" value="1"/>
</dbReference>
<feature type="domain" description="AB hydrolase-1" evidence="1">
    <location>
        <begin position="33"/>
        <end position="272"/>
    </location>
</feature>
<dbReference type="Proteomes" id="UP000188836">
    <property type="component" value="Unassembled WGS sequence"/>
</dbReference>
<dbReference type="InterPro" id="IPR050266">
    <property type="entry name" value="AB_hydrolase_sf"/>
</dbReference>
<proteinExistence type="predicted"/>
<sequence length="288" mass="32282">MTLFDTSQPAAGLRETVVDGAVMRYAEAGDGDPLVLLHGWPENHLAWQQQLGPLSAIRRVIAPDWLGWGDSARDLALSCDYNSEVDRIAHMLDALGLDRVDLACHDYGGFLGLGFVQRYPERVRRLAILNSRAHGIFTAPYCLLFGLFTTAARHRLTRPLLTTPPIHLIHRLGMSRYLRNGTFEPHRLGRYLSVLRSPEGRRWYAHFWSGYQVRRRPELAPGLSGITCPTTVIWGVHDPGIPAKTARELAAAIPGADLVWIDGDHFIMEQRPDEVTQALLGWLERPVS</sequence>
<dbReference type="Gene3D" id="3.40.50.1820">
    <property type="entry name" value="alpha/beta hydrolase"/>
    <property type="match status" value="1"/>
</dbReference>
<dbReference type="InterPro" id="IPR000639">
    <property type="entry name" value="Epox_hydrolase-like"/>
</dbReference>
<dbReference type="GO" id="GO:0016787">
    <property type="term" value="F:hydrolase activity"/>
    <property type="evidence" value="ECO:0007669"/>
    <property type="project" value="UniProtKB-KW"/>
</dbReference>
<keyword evidence="3" id="KW-1185">Reference proteome</keyword>
<reference evidence="2 3" key="1">
    <citation type="journal article" date="2016" name="Antonie Van Leeuwenhoek">
        <title>Nocardia donostiensis sp. nov., isolated from human respiratory specimens.</title>
        <authorList>
            <person name="Ercibengoa M."/>
            <person name="Bell M."/>
            <person name="Marimon J.M."/>
            <person name="Humrighouse B."/>
            <person name="Klenk H.P."/>
            <person name="Potter G."/>
            <person name="Perez-Trallero E."/>
        </authorList>
    </citation>
    <scope>NUCLEOTIDE SEQUENCE [LARGE SCALE GENOMIC DNA]</scope>
    <source>
        <strain evidence="2 3">X1655</strain>
    </source>
</reference>
<gene>
    <name evidence="2" type="ORF">B0T46_01480</name>
</gene>
<organism evidence="2 3">
    <name type="scientific">Nocardia donostiensis</name>
    <dbReference type="NCBI Taxonomy" id="1538463"/>
    <lineage>
        <taxon>Bacteria</taxon>
        <taxon>Bacillati</taxon>
        <taxon>Actinomycetota</taxon>
        <taxon>Actinomycetes</taxon>
        <taxon>Mycobacteriales</taxon>
        <taxon>Nocardiaceae</taxon>
        <taxon>Nocardia</taxon>
    </lineage>
</organism>
<dbReference type="PRINTS" id="PR00412">
    <property type="entry name" value="EPOXHYDRLASE"/>
</dbReference>
<evidence type="ECO:0000313" key="3">
    <source>
        <dbReference type="Proteomes" id="UP000188836"/>
    </source>
</evidence>